<dbReference type="RefSeq" id="WP_053550966.1">
    <property type="nucleotide sequence ID" value="NZ_CP010802.1"/>
</dbReference>
<dbReference type="InterPro" id="IPR007445">
    <property type="entry name" value="PilO"/>
</dbReference>
<keyword evidence="1" id="KW-0472">Membrane</keyword>
<dbReference type="PANTHER" id="PTHR39555:SF1">
    <property type="entry name" value="TYPE IV PILUS INNER MEMBRANE COMPONENT PILO"/>
    <property type="match status" value="1"/>
</dbReference>
<keyword evidence="3" id="KW-1185">Reference proteome</keyword>
<dbReference type="STRING" id="1603606.DSOUD_2149"/>
<feature type="transmembrane region" description="Helical" evidence="1">
    <location>
        <begin position="17"/>
        <end position="37"/>
    </location>
</feature>
<name>A0A0M4D398_9BACT</name>
<evidence type="ECO:0000256" key="1">
    <source>
        <dbReference type="SAM" id="Phobius"/>
    </source>
</evidence>
<evidence type="ECO:0000313" key="2">
    <source>
        <dbReference type="EMBL" id="ALC16914.1"/>
    </source>
</evidence>
<dbReference type="GO" id="GO:0043683">
    <property type="term" value="P:type IV pilus assembly"/>
    <property type="evidence" value="ECO:0007669"/>
    <property type="project" value="InterPro"/>
</dbReference>
<proteinExistence type="predicted"/>
<accession>A0A0M4D398</accession>
<dbReference type="Pfam" id="PF04350">
    <property type="entry name" value="PilO"/>
    <property type="match status" value="1"/>
</dbReference>
<dbReference type="GO" id="GO:0043107">
    <property type="term" value="P:type IV pilus-dependent motility"/>
    <property type="evidence" value="ECO:0007669"/>
    <property type="project" value="InterPro"/>
</dbReference>
<keyword evidence="1" id="KW-0812">Transmembrane</keyword>
<sequence>MNPNVEKLLKLPAYQRLIILLGVLALIVGLLVYLFYLPLQEEYGRLKAQNATLQVKVQEDTRIASNLPAFKAEYQKMEQQLESALSELPNDREIPTLLTSIASMAKDNGLEVLRFKPGKEVPKGFYAEVPVELKLVGSFHQVAMFYQAVSNLSRIVNIGNLNIAVSSGKSNENLLSVECLATTFRFLEDSTATGGKTPVKGAQR</sequence>
<dbReference type="PATRIC" id="fig|1603606.3.peg.2322"/>
<dbReference type="OrthoDB" id="5502253at2"/>
<dbReference type="KEGG" id="des:DSOUD_2149"/>
<keyword evidence="1" id="KW-1133">Transmembrane helix</keyword>
<protein>
    <submittedName>
        <fullName evidence="2">Type IV pilus assembly protein PilO</fullName>
    </submittedName>
</protein>
<dbReference type="PANTHER" id="PTHR39555">
    <property type="entry name" value="FIMBRIAL ASSEMBLY PROTEIN PILO-LIKE PROTEIN-RELATED"/>
    <property type="match status" value="1"/>
</dbReference>
<dbReference type="Gene3D" id="3.30.70.60">
    <property type="match status" value="1"/>
</dbReference>
<gene>
    <name evidence="2" type="primary">pilO</name>
    <name evidence="2" type="ORF">DSOUD_2149</name>
</gene>
<dbReference type="Proteomes" id="UP000057158">
    <property type="component" value="Chromosome"/>
</dbReference>
<dbReference type="AlphaFoldDB" id="A0A0M4D398"/>
<dbReference type="EMBL" id="CP010802">
    <property type="protein sequence ID" value="ALC16914.1"/>
    <property type="molecule type" value="Genomic_DNA"/>
</dbReference>
<dbReference type="InterPro" id="IPR014717">
    <property type="entry name" value="Transl_elong_EF1B/ribsomal_bS6"/>
</dbReference>
<evidence type="ECO:0000313" key="3">
    <source>
        <dbReference type="Proteomes" id="UP000057158"/>
    </source>
</evidence>
<reference evidence="2 3" key="1">
    <citation type="submission" date="2015-07" db="EMBL/GenBank/DDBJ databases">
        <title>Isolation and Genomic Characterization of a Novel Halophilic Metal-Reducing Deltaproteobacterium from the Deep Subsurface.</title>
        <authorList>
            <person name="Badalamenti J.P."/>
            <person name="Summers Z.M."/>
            <person name="Gralnick J.A."/>
            <person name="Bond D.R."/>
        </authorList>
    </citation>
    <scope>NUCLEOTIDE SEQUENCE [LARGE SCALE GENOMIC DNA]</scope>
    <source>
        <strain evidence="2 3">WTL</strain>
    </source>
</reference>
<organism evidence="2 3">
    <name type="scientific">Desulfuromonas soudanensis</name>
    <dbReference type="NCBI Taxonomy" id="1603606"/>
    <lineage>
        <taxon>Bacteria</taxon>
        <taxon>Pseudomonadati</taxon>
        <taxon>Thermodesulfobacteriota</taxon>
        <taxon>Desulfuromonadia</taxon>
        <taxon>Desulfuromonadales</taxon>
        <taxon>Desulfuromonadaceae</taxon>
        <taxon>Desulfuromonas</taxon>
    </lineage>
</organism>